<keyword evidence="4" id="KW-0413">Isomerase</keyword>
<evidence type="ECO:0000256" key="3">
    <source>
        <dbReference type="ARBA" id="ARBA00023110"/>
    </source>
</evidence>
<proteinExistence type="predicted"/>
<dbReference type="InterPro" id="IPR001179">
    <property type="entry name" value="PPIase_FKBP_dom"/>
</dbReference>
<dbReference type="AlphaFoldDB" id="A0A6J6C6W5"/>
<dbReference type="InterPro" id="IPR046357">
    <property type="entry name" value="PPIase_dom_sf"/>
</dbReference>
<protein>
    <recommendedName>
        <fullName evidence="2">peptidylprolyl isomerase</fullName>
        <ecNumber evidence="2">5.2.1.8</ecNumber>
    </recommendedName>
</protein>
<dbReference type="PANTHER" id="PTHR43811">
    <property type="entry name" value="FKBP-TYPE PEPTIDYL-PROLYL CIS-TRANS ISOMERASE FKPA"/>
    <property type="match status" value="1"/>
</dbReference>
<feature type="domain" description="PPIase FKBP-type" evidence="5">
    <location>
        <begin position="121"/>
        <end position="207"/>
    </location>
</feature>
<comment type="catalytic activity">
    <reaction evidence="1">
        <text>[protein]-peptidylproline (omega=180) = [protein]-peptidylproline (omega=0)</text>
        <dbReference type="Rhea" id="RHEA:16237"/>
        <dbReference type="Rhea" id="RHEA-COMP:10747"/>
        <dbReference type="Rhea" id="RHEA-COMP:10748"/>
        <dbReference type="ChEBI" id="CHEBI:83833"/>
        <dbReference type="ChEBI" id="CHEBI:83834"/>
        <dbReference type="EC" id="5.2.1.8"/>
    </reaction>
</comment>
<name>A0A6J6C6W5_9ZZZZ</name>
<accession>A0A6J6C6W5</accession>
<evidence type="ECO:0000256" key="2">
    <source>
        <dbReference type="ARBA" id="ARBA00013194"/>
    </source>
</evidence>
<gene>
    <name evidence="6" type="ORF">UFOPK1506_00162</name>
</gene>
<evidence type="ECO:0000256" key="4">
    <source>
        <dbReference type="ARBA" id="ARBA00023235"/>
    </source>
</evidence>
<dbReference type="GO" id="GO:0003755">
    <property type="term" value="F:peptidyl-prolyl cis-trans isomerase activity"/>
    <property type="evidence" value="ECO:0007669"/>
    <property type="project" value="UniProtKB-KW"/>
</dbReference>
<sequence>MKRTASVVGIFSLASIFLLSPVAQGAAATPGKACKSSELGVQSAFKDSKEGQQTLTCGRLGKKYLWVITKVTIPANLDTKFIKVTGDTSAGAVLGKPKGQPPTALFSADIVKGGGATVAAGASVTVHYTLMAWSTGKVVESSWTTGQTASFPLSGVIKGWQDGIPGMREGGRRLLIVPPALGYGATAQGPIGANETLVFVVDLVKVG</sequence>
<reference evidence="6" key="1">
    <citation type="submission" date="2020-05" db="EMBL/GenBank/DDBJ databases">
        <authorList>
            <person name="Chiriac C."/>
            <person name="Salcher M."/>
            <person name="Ghai R."/>
            <person name="Kavagutti S V."/>
        </authorList>
    </citation>
    <scope>NUCLEOTIDE SEQUENCE</scope>
</reference>
<dbReference type="PANTHER" id="PTHR43811:SF19">
    <property type="entry name" value="39 KDA FK506-BINDING NUCLEAR PROTEIN"/>
    <property type="match status" value="1"/>
</dbReference>
<dbReference type="Pfam" id="PF00254">
    <property type="entry name" value="FKBP_C"/>
    <property type="match status" value="1"/>
</dbReference>
<evidence type="ECO:0000313" key="6">
    <source>
        <dbReference type="EMBL" id="CAB4546737.1"/>
    </source>
</evidence>
<evidence type="ECO:0000259" key="5">
    <source>
        <dbReference type="PROSITE" id="PS50059"/>
    </source>
</evidence>
<evidence type="ECO:0000256" key="1">
    <source>
        <dbReference type="ARBA" id="ARBA00000971"/>
    </source>
</evidence>
<dbReference type="Gene3D" id="3.10.50.40">
    <property type="match status" value="1"/>
</dbReference>
<dbReference type="EC" id="5.2.1.8" evidence="2"/>
<dbReference type="PROSITE" id="PS50059">
    <property type="entry name" value="FKBP_PPIASE"/>
    <property type="match status" value="1"/>
</dbReference>
<organism evidence="6">
    <name type="scientific">freshwater metagenome</name>
    <dbReference type="NCBI Taxonomy" id="449393"/>
    <lineage>
        <taxon>unclassified sequences</taxon>
        <taxon>metagenomes</taxon>
        <taxon>ecological metagenomes</taxon>
    </lineage>
</organism>
<dbReference type="SUPFAM" id="SSF54534">
    <property type="entry name" value="FKBP-like"/>
    <property type="match status" value="1"/>
</dbReference>
<keyword evidence="3" id="KW-0697">Rotamase</keyword>
<dbReference type="EMBL" id="CAEZSV010000016">
    <property type="protein sequence ID" value="CAB4546737.1"/>
    <property type="molecule type" value="Genomic_DNA"/>
</dbReference>